<organism evidence="2 3">
    <name type="scientific">Heterorhabditis bacteriophora</name>
    <name type="common">Entomopathogenic nematode worm</name>
    <dbReference type="NCBI Taxonomy" id="37862"/>
    <lineage>
        <taxon>Eukaryota</taxon>
        <taxon>Metazoa</taxon>
        <taxon>Ecdysozoa</taxon>
        <taxon>Nematoda</taxon>
        <taxon>Chromadorea</taxon>
        <taxon>Rhabditida</taxon>
        <taxon>Rhabditina</taxon>
        <taxon>Rhabditomorpha</taxon>
        <taxon>Strongyloidea</taxon>
        <taxon>Heterorhabditidae</taxon>
        <taxon>Heterorhabditis</taxon>
    </lineage>
</organism>
<protein>
    <submittedName>
        <fullName evidence="3">Uncharacterized protein</fullName>
    </submittedName>
</protein>
<keyword evidence="2" id="KW-1185">Reference proteome</keyword>
<accession>A0A1I7XAA6</accession>
<sequence length="190" mass="22308">MLLLLDVFRRSITRLSFGRIHKASNSNDFDLHGEESIFLKINVIQRRSWEIHRLSAILDFNALVIDPAPFQLVEHTSLFKVVTNILNVPDIPTHLNFRTNSNNEYIPQYIILFQPRLEVMRLQNNNKYKTGEKDENLYDKLSLRRLREKRKQQSYRGSRDSQSPKNEIELSSGLLTDQNTQITVKIVNED</sequence>
<dbReference type="Gene3D" id="3.10.580.10">
    <property type="entry name" value="CBS-domain"/>
    <property type="match status" value="1"/>
</dbReference>
<dbReference type="AlphaFoldDB" id="A0A1I7XAA6"/>
<proteinExistence type="predicted"/>
<reference evidence="3" key="1">
    <citation type="submission" date="2016-11" db="UniProtKB">
        <authorList>
            <consortium name="WormBaseParasite"/>
        </authorList>
    </citation>
    <scope>IDENTIFICATION</scope>
</reference>
<evidence type="ECO:0000313" key="2">
    <source>
        <dbReference type="Proteomes" id="UP000095283"/>
    </source>
</evidence>
<evidence type="ECO:0000256" key="1">
    <source>
        <dbReference type="SAM" id="MobiDB-lite"/>
    </source>
</evidence>
<feature type="region of interest" description="Disordered" evidence="1">
    <location>
        <begin position="148"/>
        <end position="168"/>
    </location>
</feature>
<dbReference type="Proteomes" id="UP000095283">
    <property type="component" value="Unplaced"/>
</dbReference>
<feature type="compositionally biased region" description="Polar residues" evidence="1">
    <location>
        <begin position="154"/>
        <end position="165"/>
    </location>
</feature>
<name>A0A1I7XAA6_HETBA</name>
<evidence type="ECO:0000313" key="3">
    <source>
        <dbReference type="WBParaSite" id="Hba_14526"/>
    </source>
</evidence>
<dbReference type="WBParaSite" id="Hba_14526">
    <property type="protein sequence ID" value="Hba_14526"/>
    <property type="gene ID" value="Hba_14526"/>
</dbReference>
<dbReference type="InterPro" id="IPR046342">
    <property type="entry name" value="CBS_dom_sf"/>
</dbReference>